<dbReference type="VEuPathDB" id="FungiDB:CC77DRAFT_936281"/>
<dbReference type="GO" id="GO:0016887">
    <property type="term" value="F:ATP hydrolysis activity"/>
    <property type="evidence" value="ECO:0007669"/>
    <property type="project" value="InterPro"/>
</dbReference>
<dbReference type="PANTHER" id="PTHR46411:SF3">
    <property type="entry name" value="AAA+ ATPASE DOMAIN-CONTAINING PROTEIN"/>
    <property type="match status" value="1"/>
</dbReference>
<evidence type="ECO:0000259" key="2">
    <source>
        <dbReference type="SMART" id="SM00382"/>
    </source>
</evidence>
<comment type="caution">
    <text evidence="3">The sequence shown here is derived from an EMBL/GenBank/DDBJ whole genome shotgun (WGS) entry which is preliminary data.</text>
</comment>
<dbReference type="AlphaFoldDB" id="A0A4Q4N640"/>
<dbReference type="Pfam" id="PF00004">
    <property type="entry name" value="AAA"/>
    <property type="match status" value="1"/>
</dbReference>
<dbReference type="InterPro" id="IPR003593">
    <property type="entry name" value="AAA+_ATPase"/>
</dbReference>
<dbReference type="PANTHER" id="PTHR46411">
    <property type="entry name" value="FAMILY ATPASE, PUTATIVE-RELATED"/>
    <property type="match status" value="1"/>
</dbReference>
<feature type="compositionally biased region" description="Pro residues" evidence="1">
    <location>
        <begin position="28"/>
        <end position="42"/>
    </location>
</feature>
<evidence type="ECO:0000313" key="3">
    <source>
        <dbReference type="EMBL" id="RYN71184.1"/>
    </source>
</evidence>
<feature type="region of interest" description="Disordered" evidence="1">
    <location>
        <begin position="24"/>
        <end position="43"/>
    </location>
</feature>
<dbReference type="InterPro" id="IPR027417">
    <property type="entry name" value="P-loop_NTPase"/>
</dbReference>
<proteinExistence type="predicted"/>
<name>A0A4Q4N640_ALTAL</name>
<dbReference type="SUPFAM" id="SSF52540">
    <property type="entry name" value="P-loop containing nucleoside triphosphate hydrolases"/>
    <property type="match status" value="1"/>
</dbReference>
<dbReference type="SMART" id="SM00382">
    <property type="entry name" value="AAA"/>
    <property type="match status" value="1"/>
</dbReference>
<sequence>MCSQPGMPLQYEMNYAGFWDPSLGPQPGFVPPPGPGLPPGNQLPPEDDLAEAVEKGKRCSHRDIYYVPTDQDPDRFHWVDEKPLHYGATGDKLRTKKTREAFAVNVYHRFNEKTDEWIIHELRINSELLHTALEKILEGYPGLTQHEMKSFSPPFLPFIHRWQAMLSYKDHLDPDSETKRHLQLLQEVLEPLLKESFEKIEDVKKTGHVAFEDLNLVYIPAMIVLEHETDSAGMVRSCQLMYPPPPIPVCWSIGVDVVDWDGRRCGLLAQAKRVPQYYGLRALTTLEVSPLDGLPNEEKVRERLITRGRRFEQLRGHFFKAFTDEYEERVNERMVIDARAYHKFEAPSFPDYAQLSEIGQLTWAQSMNRYSSSIPNTAGSPIQVDLSPMTDKECLLAVHYVRGFDIEKKKWLKLDVTKIHEIPWAKRAFDSLVLDQNEKDLVLALVDRDQFKQGKPFDDFIGGKGQGMIMLLCGPPGVGKTLTAEAVSEHLRRPLYKLGAGDLGTTARIVEDNLEKALKLCGHFGAVLLLDEADVFMEARTSNNLQRNELVSVFLRLLEYYKGIMILTTNRMRSIDTAFESRIDITLSYSSLTEADRQQVWRNFLATMENEKIDIEEPDLINLAKLEFNGRQIKSAIKTAKILAAKKEEPLNANHLMAVLNLRKKALGMMDGGADVQEPVDQAPEADELVFVGEVGHTIE</sequence>
<feature type="domain" description="AAA+ ATPase" evidence="2">
    <location>
        <begin position="466"/>
        <end position="593"/>
    </location>
</feature>
<dbReference type="CDD" id="cd19481">
    <property type="entry name" value="RecA-like_protease"/>
    <property type="match status" value="1"/>
</dbReference>
<organism evidence="3 4">
    <name type="scientific">Alternaria alternata</name>
    <name type="common">Alternaria rot fungus</name>
    <name type="synonym">Torula alternata</name>
    <dbReference type="NCBI Taxonomy" id="5599"/>
    <lineage>
        <taxon>Eukaryota</taxon>
        <taxon>Fungi</taxon>
        <taxon>Dikarya</taxon>
        <taxon>Ascomycota</taxon>
        <taxon>Pezizomycotina</taxon>
        <taxon>Dothideomycetes</taxon>
        <taxon>Pleosporomycetidae</taxon>
        <taxon>Pleosporales</taxon>
        <taxon>Pleosporineae</taxon>
        <taxon>Pleosporaceae</taxon>
        <taxon>Alternaria</taxon>
        <taxon>Alternaria sect. Alternaria</taxon>
        <taxon>Alternaria alternata complex</taxon>
    </lineage>
</organism>
<accession>A0A4Q4N640</accession>
<dbReference type="Proteomes" id="UP000291422">
    <property type="component" value="Unassembled WGS sequence"/>
</dbReference>
<dbReference type="EMBL" id="PDXD01000034">
    <property type="protein sequence ID" value="RYN71184.1"/>
    <property type="molecule type" value="Genomic_DNA"/>
</dbReference>
<dbReference type="GO" id="GO:0005524">
    <property type="term" value="F:ATP binding"/>
    <property type="evidence" value="ECO:0007669"/>
    <property type="project" value="InterPro"/>
</dbReference>
<dbReference type="Pfam" id="PF22942">
    <property type="entry name" value="DUF7025"/>
    <property type="match status" value="1"/>
</dbReference>
<gene>
    <name evidence="3" type="ORF">AA0117_g9821</name>
</gene>
<evidence type="ECO:0000256" key="1">
    <source>
        <dbReference type="SAM" id="MobiDB-lite"/>
    </source>
</evidence>
<reference evidence="4" key="1">
    <citation type="journal article" date="2019" name="bioRxiv">
        <title>Genomics, evolutionary history and diagnostics of the Alternaria alternata species group including apple and Asian pear pathotypes.</title>
        <authorList>
            <person name="Armitage A.D."/>
            <person name="Cockerton H.M."/>
            <person name="Sreenivasaprasad S."/>
            <person name="Woodhall J.W."/>
            <person name="Lane C.R."/>
            <person name="Harrison R.J."/>
            <person name="Clarkson J.P."/>
        </authorList>
    </citation>
    <scope>NUCLEOTIDE SEQUENCE [LARGE SCALE GENOMIC DNA]</scope>
    <source>
        <strain evidence="4">FERA 1177</strain>
    </source>
</reference>
<dbReference type="InterPro" id="IPR003959">
    <property type="entry name" value="ATPase_AAA_core"/>
</dbReference>
<dbReference type="Gene3D" id="3.40.50.300">
    <property type="entry name" value="P-loop containing nucleotide triphosphate hydrolases"/>
    <property type="match status" value="1"/>
</dbReference>
<dbReference type="InterPro" id="IPR054289">
    <property type="entry name" value="DUF7025"/>
</dbReference>
<evidence type="ECO:0000313" key="4">
    <source>
        <dbReference type="Proteomes" id="UP000291422"/>
    </source>
</evidence>
<protein>
    <recommendedName>
        <fullName evidence="2">AAA+ ATPase domain-containing protein</fullName>
    </recommendedName>
</protein>